<evidence type="ECO:0000313" key="4">
    <source>
        <dbReference type="EMBL" id="CAL5221002.1"/>
    </source>
</evidence>
<gene>
    <name evidence="4" type="primary">g3117</name>
    <name evidence="4" type="ORF">VP750_LOCUS2661</name>
</gene>
<comment type="caution">
    <text evidence="4">The sequence shown here is derived from an EMBL/GenBank/DDBJ whole genome shotgun (WGS) entry which is preliminary data.</text>
</comment>
<dbReference type="Pfam" id="PF13439">
    <property type="entry name" value="Glyco_transf_4"/>
    <property type="match status" value="1"/>
</dbReference>
<dbReference type="Pfam" id="PF13692">
    <property type="entry name" value="Glyco_trans_1_4"/>
    <property type="match status" value="1"/>
</dbReference>
<keyword evidence="2" id="KW-0472">Membrane</keyword>
<keyword evidence="2" id="KW-1133">Transmembrane helix</keyword>
<sequence>MVRRGHDRSTSYPTESGSLESNRSLESQFSLESQASLRSKRSIGRADGNVSLRSSSNPRSSTDRPPSAPSPFQNTPFSRALSAQHPSTTVNYGGIGALPLYKAKSCNVDTIQDSPKIKEARSGLTTQQTLRVRAAKSWLQQHWRLCLLGALLLLLFVSAVIRISAYDPYRASQLQHEDILASMRGPLSKDPPPRGLRYKAAQLLGARALALRRQGEPLGVCIMTADFWGLKSAGGTATAYHLLAQALAANPDIRVTFVGVTRRYQQCQEGVQAQSNAASAIQYRCLAPEHFVPAVVETHPYESLSHASLAWLKSNLALCEVVHVHEWGGVFVDLITASAYRQLKPGLRVVVEAHGGHFWSTQGSVQRPLDVTSLRIDAAERMGLQLADALISPTHYMTAFLRERAWRLPKTSLVIPNVLPSMDAEQGSLEGKVEKPVWRLAFFSRLEERKGLKVFVSAVVELQAAAAAKLDPRFEVIFVGADSRIDMRPSSDWLRAKTASWKVPVKILPNVERSEALRLLDQEGTLLVMCSLVDNMPYVLAEAAVKGVPLITFDVGGVGEMLHYSEHEDVVVMDSSASSLAGKLREVLERGQMHTVQLSKHMLGGRESWLRWHKRFAEVLSPKLEQACPTLQ</sequence>
<feature type="region of interest" description="Disordered" evidence="1">
    <location>
        <begin position="1"/>
        <end position="78"/>
    </location>
</feature>
<organism evidence="4 5">
    <name type="scientific">Coccomyxa viridis</name>
    <dbReference type="NCBI Taxonomy" id="1274662"/>
    <lineage>
        <taxon>Eukaryota</taxon>
        <taxon>Viridiplantae</taxon>
        <taxon>Chlorophyta</taxon>
        <taxon>core chlorophytes</taxon>
        <taxon>Trebouxiophyceae</taxon>
        <taxon>Trebouxiophyceae incertae sedis</taxon>
        <taxon>Coccomyxaceae</taxon>
        <taxon>Coccomyxa</taxon>
    </lineage>
</organism>
<evidence type="ECO:0000256" key="2">
    <source>
        <dbReference type="SAM" id="Phobius"/>
    </source>
</evidence>
<dbReference type="PANTHER" id="PTHR12526:SF638">
    <property type="entry name" value="SPORE COAT PROTEIN SA"/>
    <property type="match status" value="1"/>
</dbReference>
<dbReference type="PANTHER" id="PTHR12526">
    <property type="entry name" value="GLYCOSYLTRANSFERASE"/>
    <property type="match status" value="1"/>
</dbReference>
<dbReference type="InterPro" id="IPR028098">
    <property type="entry name" value="Glyco_trans_4-like_N"/>
</dbReference>
<evidence type="ECO:0000256" key="1">
    <source>
        <dbReference type="SAM" id="MobiDB-lite"/>
    </source>
</evidence>
<feature type="compositionally biased region" description="Low complexity" evidence="1">
    <location>
        <begin position="51"/>
        <end position="65"/>
    </location>
</feature>
<dbReference type="EMBL" id="CAXHTA020000004">
    <property type="protein sequence ID" value="CAL5221002.1"/>
    <property type="molecule type" value="Genomic_DNA"/>
</dbReference>
<accession>A0ABP1FSE3</accession>
<name>A0ABP1FSE3_9CHLO</name>
<dbReference type="Gene3D" id="3.40.50.2000">
    <property type="entry name" value="Glycogen Phosphorylase B"/>
    <property type="match status" value="2"/>
</dbReference>
<dbReference type="Proteomes" id="UP001497392">
    <property type="component" value="Unassembled WGS sequence"/>
</dbReference>
<feature type="compositionally biased region" description="Polar residues" evidence="1">
    <location>
        <begin position="10"/>
        <end position="37"/>
    </location>
</feature>
<evidence type="ECO:0000313" key="5">
    <source>
        <dbReference type="Proteomes" id="UP001497392"/>
    </source>
</evidence>
<keyword evidence="5" id="KW-1185">Reference proteome</keyword>
<reference evidence="4 5" key="1">
    <citation type="submission" date="2024-06" db="EMBL/GenBank/DDBJ databases">
        <authorList>
            <person name="Kraege A."/>
            <person name="Thomma B."/>
        </authorList>
    </citation>
    <scope>NUCLEOTIDE SEQUENCE [LARGE SCALE GENOMIC DNA]</scope>
</reference>
<keyword evidence="2" id="KW-0812">Transmembrane</keyword>
<dbReference type="SUPFAM" id="SSF53756">
    <property type="entry name" value="UDP-Glycosyltransferase/glycogen phosphorylase"/>
    <property type="match status" value="1"/>
</dbReference>
<dbReference type="CDD" id="cd03801">
    <property type="entry name" value="GT4_PimA-like"/>
    <property type="match status" value="1"/>
</dbReference>
<protein>
    <submittedName>
        <fullName evidence="4">G3117 protein</fullName>
    </submittedName>
</protein>
<feature type="transmembrane region" description="Helical" evidence="2">
    <location>
        <begin position="145"/>
        <end position="165"/>
    </location>
</feature>
<evidence type="ECO:0000259" key="3">
    <source>
        <dbReference type="Pfam" id="PF13439"/>
    </source>
</evidence>
<feature type="domain" description="Glycosyltransferase subfamily 4-like N-terminal" evidence="3">
    <location>
        <begin position="234"/>
        <end position="417"/>
    </location>
</feature>
<proteinExistence type="predicted"/>